<dbReference type="Pfam" id="PF00512">
    <property type="entry name" value="HisKA"/>
    <property type="match status" value="1"/>
</dbReference>
<dbReference type="InterPro" id="IPR050398">
    <property type="entry name" value="HssS/ArlS-like"/>
</dbReference>
<evidence type="ECO:0000256" key="2">
    <source>
        <dbReference type="ARBA" id="ARBA00004651"/>
    </source>
</evidence>
<dbReference type="SUPFAM" id="SSF55874">
    <property type="entry name" value="ATPase domain of HSP90 chaperone/DNA topoisomerase II/histidine kinase"/>
    <property type="match status" value="1"/>
</dbReference>
<dbReference type="CDD" id="cd00075">
    <property type="entry name" value="HATPase"/>
    <property type="match status" value="1"/>
</dbReference>
<dbReference type="CDD" id="cd06225">
    <property type="entry name" value="HAMP"/>
    <property type="match status" value="1"/>
</dbReference>
<comment type="subcellular location">
    <subcellularLocation>
        <location evidence="2">Cell membrane</location>
        <topology evidence="2">Multi-pass membrane protein</topology>
    </subcellularLocation>
</comment>
<keyword evidence="18" id="KW-1185">Reference proteome</keyword>
<dbReference type="Pfam" id="PF00672">
    <property type="entry name" value="HAMP"/>
    <property type="match status" value="1"/>
</dbReference>
<keyword evidence="6" id="KW-0808">Transferase</keyword>
<evidence type="ECO:0000256" key="6">
    <source>
        <dbReference type="ARBA" id="ARBA00022679"/>
    </source>
</evidence>
<dbReference type="Pfam" id="PF02518">
    <property type="entry name" value="HATPase_c"/>
    <property type="match status" value="1"/>
</dbReference>
<dbReference type="Proteomes" id="UP000682134">
    <property type="component" value="Unassembled WGS sequence"/>
</dbReference>
<keyword evidence="5" id="KW-0597">Phosphoprotein</keyword>
<evidence type="ECO:0000256" key="8">
    <source>
        <dbReference type="ARBA" id="ARBA00022741"/>
    </source>
</evidence>
<evidence type="ECO:0000256" key="11">
    <source>
        <dbReference type="ARBA" id="ARBA00022989"/>
    </source>
</evidence>
<accession>A0A940NT15</accession>
<evidence type="ECO:0000313" key="17">
    <source>
        <dbReference type="EMBL" id="MBP0727305.1"/>
    </source>
</evidence>
<evidence type="ECO:0000256" key="4">
    <source>
        <dbReference type="ARBA" id="ARBA00022475"/>
    </source>
</evidence>
<dbReference type="SUPFAM" id="SSF158472">
    <property type="entry name" value="HAMP domain-like"/>
    <property type="match status" value="1"/>
</dbReference>
<feature type="transmembrane region" description="Helical" evidence="14">
    <location>
        <begin position="159"/>
        <end position="180"/>
    </location>
</feature>
<dbReference type="InterPro" id="IPR005467">
    <property type="entry name" value="His_kinase_dom"/>
</dbReference>
<name>A0A940NT15_9BACI</name>
<evidence type="ECO:0000256" key="12">
    <source>
        <dbReference type="ARBA" id="ARBA00023012"/>
    </source>
</evidence>
<organism evidence="17 18">
    <name type="scientific">Gottfriedia endophytica</name>
    <dbReference type="NCBI Taxonomy" id="2820819"/>
    <lineage>
        <taxon>Bacteria</taxon>
        <taxon>Bacillati</taxon>
        <taxon>Bacillota</taxon>
        <taxon>Bacilli</taxon>
        <taxon>Bacillales</taxon>
        <taxon>Bacillaceae</taxon>
        <taxon>Gottfriedia</taxon>
    </lineage>
</organism>
<dbReference type="SMART" id="SM00388">
    <property type="entry name" value="HisKA"/>
    <property type="match status" value="1"/>
</dbReference>
<dbReference type="Gene3D" id="6.10.340.10">
    <property type="match status" value="1"/>
</dbReference>
<dbReference type="PRINTS" id="PR00344">
    <property type="entry name" value="BCTRLSENSOR"/>
</dbReference>
<dbReference type="InterPro" id="IPR036890">
    <property type="entry name" value="HATPase_C_sf"/>
</dbReference>
<dbReference type="SMART" id="SM00304">
    <property type="entry name" value="HAMP"/>
    <property type="match status" value="1"/>
</dbReference>
<dbReference type="InterPro" id="IPR003661">
    <property type="entry name" value="HisK_dim/P_dom"/>
</dbReference>
<sequence length="491" mass="56319">MKIKYWLMISYFLVMLLPVAALYFLYVTISNFDQKQDMIEFMEVNKKLIELEPLLKDPSLYQSQHDAQYKAIQKYASDTVKISLFRSDGFMLFSSIEDSIPSWQSSDVDNLYKDLNVVQKNLRTYIVKKPVFAEGKPVGIYELTIGRSTWVEGVNNRTLLLVSLFGGFFILIYVVVVMLLNRKFNRPLQHLRSQMTAFAKGQTVQMEIRTGKDEIGEVLTHFHQMRAQLEQTQYVLSLQQKEKEFIVAALSHDLKTPLTVIQAYAEALQTENKLSEKERLEYRTILFEKLAYMKQMLDDLAVYTALQSVQEKPELVEVDGEEFFDMLLSGYEQPCKDKGISLDIFQCVQSTYDVNVKQMMRVMDNLMANAIRHTDPGKRIWLAAISPDTDLPDFVFPPFFQEVNAWRMGGTLLIIQNQGNAIPIEMQESIFQPFVQGEGARGKGGSSGLGLSVAKMLMEQHDGKIKLWSTAGYGTLVACWLNERKVTRNED</sequence>
<dbReference type="Gene3D" id="1.10.287.130">
    <property type="match status" value="1"/>
</dbReference>
<dbReference type="PROSITE" id="PS50109">
    <property type="entry name" value="HIS_KIN"/>
    <property type="match status" value="1"/>
</dbReference>
<dbReference type="SUPFAM" id="SSF47384">
    <property type="entry name" value="Homodimeric domain of signal transducing histidine kinase"/>
    <property type="match status" value="1"/>
</dbReference>
<dbReference type="PROSITE" id="PS50885">
    <property type="entry name" value="HAMP"/>
    <property type="match status" value="1"/>
</dbReference>
<gene>
    <name evidence="17" type="ORF">J5Y03_19335</name>
</gene>
<dbReference type="PANTHER" id="PTHR45528">
    <property type="entry name" value="SENSOR HISTIDINE KINASE CPXA"/>
    <property type="match status" value="1"/>
</dbReference>
<dbReference type="InterPro" id="IPR004358">
    <property type="entry name" value="Sig_transdc_His_kin-like_C"/>
</dbReference>
<evidence type="ECO:0000256" key="9">
    <source>
        <dbReference type="ARBA" id="ARBA00022777"/>
    </source>
</evidence>
<evidence type="ECO:0000259" key="15">
    <source>
        <dbReference type="PROSITE" id="PS50109"/>
    </source>
</evidence>
<comment type="catalytic activity">
    <reaction evidence="1">
        <text>ATP + protein L-histidine = ADP + protein N-phospho-L-histidine.</text>
        <dbReference type="EC" id="2.7.13.3"/>
    </reaction>
</comment>
<keyword evidence="9 17" id="KW-0418">Kinase</keyword>
<keyword evidence="7 14" id="KW-0812">Transmembrane</keyword>
<evidence type="ECO:0000256" key="5">
    <source>
        <dbReference type="ARBA" id="ARBA00022553"/>
    </source>
</evidence>
<dbReference type="InterPro" id="IPR003660">
    <property type="entry name" value="HAMP_dom"/>
</dbReference>
<dbReference type="CDD" id="cd00082">
    <property type="entry name" value="HisKA"/>
    <property type="match status" value="1"/>
</dbReference>
<protein>
    <recommendedName>
        <fullName evidence="3">histidine kinase</fullName>
        <ecNumber evidence="3">2.7.13.3</ecNumber>
    </recommendedName>
</protein>
<reference evidence="17" key="1">
    <citation type="submission" date="2021-04" db="EMBL/GenBank/DDBJ databases">
        <title>Genome seq and assembly of Bacillus sp.</title>
        <authorList>
            <person name="Chhetri G."/>
        </authorList>
    </citation>
    <scope>NUCLEOTIDE SEQUENCE</scope>
    <source>
        <strain evidence="17">RG28</strain>
    </source>
</reference>
<dbReference type="GO" id="GO:0005524">
    <property type="term" value="F:ATP binding"/>
    <property type="evidence" value="ECO:0007669"/>
    <property type="project" value="UniProtKB-KW"/>
</dbReference>
<proteinExistence type="predicted"/>
<dbReference type="GO" id="GO:0000155">
    <property type="term" value="F:phosphorelay sensor kinase activity"/>
    <property type="evidence" value="ECO:0007669"/>
    <property type="project" value="InterPro"/>
</dbReference>
<feature type="transmembrane region" description="Helical" evidence="14">
    <location>
        <begin position="6"/>
        <end position="29"/>
    </location>
</feature>
<evidence type="ECO:0000256" key="1">
    <source>
        <dbReference type="ARBA" id="ARBA00000085"/>
    </source>
</evidence>
<evidence type="ECO:0000256" key="14">
    <source>
        <dbReference type="SAM" id="Phobius"/>
    </source>
</evidence>
<keyword evidence="13 14" id="KW-0472">Membrane</keyword>
<dbReference type="EMBL" id="JAGIYQ010000023">
    <property type="protein sequence ID" value="MBP0727305.1"/>
    <property type="molecule type" value="Genomic_DNA"/>
</dbReference>
<comment type="caution">
    <text evidence="17">The sequence shown here is derived from an EMBL/GenBank/DDBJ whole genome shotgun (WGS) entry which is preliminary data.</text>
</comment>
<dbReference type="AlphaFoldDB" id="A0A940NT15"/>
<keyword evidence="11 14" id="KW-1133">Transmembrane helix</keyword>
<evidence type="ECO:0000256" key="3">
    <source>
        <dbReference type="ARBA" id="ARBA00012438"/>
    </source>
</evidence>
<dbReference type="Gene3D" id="3.30.565.10">
    <property type="entry name" value="Histidine kinase-like ATPase, C-terminal domain"/>
    <property type="match status" value="1"/>
</dbReference>
<evidence type="ECO:0000313" key="18">
    <source>
        <dbReference type="Proteomes" id="UP000682134"/>
    </source>
</evidence>
<keyword evidence="4" id="KW-1003">Cell membrane</keyword>
<feature type="domain" description="HAMP" evidence="16">
    <location>
        <begin position="182"/>
        <end position="234"/>
    </location>
</feature>
<dbReference type="InterPro" id="IPR036097">
    <property type="entry name" value="HisK_dim/P_sf"/>
</dbReference>
<dbReference type="EC" id="2.7.13.3" evidence="3"/>
<dbReference type="SMART" id="SM00387">
    <property type="entry name" value="HATPase_c"/>
    <property type="match status" value="1"/>
</dbReference>
<keyword evidence="8" id="KW-0547">Nucleotide-binding</keyword>
<keyword evidence="10" id="KW-0067">ATP-binding</keyword>
<dbReference type="GO" id="GO:0005886">
    <property type="term" value="C:plasma membrane"/>
    <property type="evidence" value="ECO:0007669"/>
    <property type="project" value="UniProtKB-SubCell"/>
</dbReference>
<evidence type="ECO:0000256" key="7">
    <source>
        <dbReference type="ARBA" id="ARBA00022692"/>
    </source>
</evidence>
<dbReference type="InterPro" id="IPR003594">
    <property type="entry name" value="HATPase_dom"/>
</dbReference>
<evidence type="ECO:0000256" key="10">
    <source>
        <dbReference type="ARBA" id="ARBA00022840"/>
    </source>
</evidence>
<feature type="domain" description="Histidine kinase" evidence="15">
    <location>
        <begin position="249"/>
        <end position="485"/>
    </location>
</feature>
<evidence type="ECO:0000259" key="16">
    <source>
        <dbReference type="PROSITE" id="PS50885"/>
    </source>
</evidence>
<dbReference type="PANTHER" id="PTHR45528:SF1">
    <property type="entry name" value="SENSOR HISTIDINE KINASE CPXA"/>
    <property type="match status" value="1"/>
</dbReference>
<evidence type="ECO:0000256" key="13">
    <source>
        <dbReference type="ARBA" id="ARBA00023136"/>
    </source>
</evidence>
<keyword evidence="12" id="KW-0902">Two-component regulatory system</keyword>